<evidence type="ECO:0000313" key="1">
    <source>
        <dbReference type="EMBL" id="NMQ30164.1"/>
    </source>
</evidence>
<name>A0ABX1U0W0_9PROT</name>
<protein>
    <submittedName>
        <fullName evidence="1">Uncharacterized protein</fullName>
    </submittedName>
</protein>
<sequence>MSLSQRIVNFIGSLLPLYIEDEVDGVRCARSLNDGTLICPVEEMEECEHGFVTVYWQGDPARQTSVQGEFMASLAVAKYVELHHLAENAKGTQKEIEHLANHFTVKTGASLTFELPDSELAELIGKAVGKVGEAVVTEALKKLFGL</sequence>
<dbReference type="RefSeq" id="WP_169068571.1">
    <property type="nucleotide sequence ID" value="NZ_SPMY01000111.1"/>
</dbReference>
<comment type="caution">
    <text evidence="1">The sequence shown here is derived from an EMBL/GenBank/DDBJ whole genome shotgun (WGS) entry which is preliminary data.</text>
</comment>
<organism evidence="1 2">
    <name type="scientific">Candidatus Accumulibacter phosphatis</name>
    <dbReference type="NCBI Taxonomy" id="327160"/>
    <lineage>
        <taxon>Bacteria</taxon>
        <taxon>Pseudomonadati</taxon>
        <taxon>Pseudomonadota</taxon>
        <taxon>Betaproteobacteria</taxon>
        <taxon>Candidatus Accumulibacter</taxon>
    </lineage>
</organism>
<dbReference type="Proteomes" id="UP000749010">
    <property type="component" value="Unassembled WGS sequence"/>
</dbReference>
<accession>A0ABX1U0W0</accession>
<evidence type="ECO:0000313" key="2">
    <source>
        <dbReference type="Proteomes" id="UP000749010"/>
    </source>
</evidence>
<reference evidence="1 2" key="1">
    <citation type="submission" date="2019-03" db="EMBL/GenBank/DDBJ databases">
        <title>Metabolic reconstructions from genomes of highly enriched 'Candidatus Accumulibacter' and 'Candidatus Competibacter' bioreactor populations.</title>
        <authorList>
            <person name="Annavajhala M.K."/>
            <person name="Welles L."/>
            <person name="Abbas B."/>
            <person name="Sorokin D."/>
            <person name="Park H."/>
            <person name="Van Loosdrecht M."/>
            <person name="Chandran K."/>
        </authorList>
    </citation>
    <scope>NUCLEOTIDE SEQUENCE [LARGE SCALE GENOMIC DNA]</scope>
    <source>
        <strain evidence="1 2">SBR_S</strain>
    </source>
</reference>
<dbReference type="EMBL" id="SPMY01000111">
    <property type="protein sequence ID" value="NMQ30164.1"/>
    <property type="molecule type" value="Genomic_DNA"/>
</dbReference>
<keyword evidence="2" id="KW-1185">Reference proteome</keyword>
<gene>
    <name evidence="1" type="ORF">E4Q23_21840</name>
</gene>
<proteinExistence type="predicted"/>